<protein>
    <submittedName>
        <fullName evidence="1">Uncharacterized protein</fullName>
    </submittedName>
</protein>
<organism evidence="1 2">
    <name type="scientific">Candidatus Daviesbacteria bacterium RIFCSPLOWO2_02_FULL_36_8</name>
    <dbReference type="NCBI Taxonomy" id="1797793"/>
    <lineage>
        <taxon>Bacteria</taxon>
        <taxon>Candidatus Daviesiibacteriota</taxon>
    </lineage>
</organism>
<dbReference type="AlphaFoldDB" id="A0A1F5MGW5"/>
<reference evidence="1 2" key="1">
    <citation type="journal article" date="2016" name="Nat. Commun.">
        <title>Thousands of microbial genomes shed light on interconnected biogeochemical processes in an aquifer system.</title>
        <authorList>
            <person name="Anantharaman K."/>
            <person name="Brown C.T."/>
            <person name="Hug L.A."/>
            <person name="Sharon I."/>
            <person name="Castelle C.J."/>
            <person name="Probst A.J."/>
            <person name="Thomas B.C."/>
            <person name="Singh A."/>
            <person name="Wilkins M.J."/>
            <person name="Karaoz U."/>
            <person name="Brodie E.L."/>
            <person name="Williams K.H."/>
            <person name="Hubbard S.S."/>
            <person name="Banfield J.F."/>
        </authorList>
    </citation>
    <scope>NUCLEOTIDE SEQUENCE [LARGE SCALE GENOMIC DNA]</scope>
</reference>
<accession>A0A1F5MGW5</accession>
<sequence length="184" mass="20439">MKENDTLQYLCQNIGEEKWRLVDIGKTLVSCAAVKAELAQMEEVQELGVGKTKSLIVPKTMYLGSSQTSRLALLTYFEGMGYDKDVVGQLIGARTATHLEVDIEKVLGRTHGDCSVLLGTEDLAKFDSIIFHPKLDKDLRKQNAIVAYCLGEGSYFCVSGVDFMMNYAGNLVRDRIRVSTEAFK</sequence>
<evidence type="ECO:0000313" key="1">
    <source>
        <dbReference type="EMBL" id="OGE64592.1"/>
    </source>
</evidence>
<proteinExistence type="predicted"/>
<dbReference type="EMBL" id="MFDU01000007">
    <property type="protein sequence ID" value="OGE64592.1"/>
    <property type="molecule type" value="Genomic_DNA"/>
</dbReference>
<evidence type="ECO:0000313" key="2">
    <source>
        <dbReference type="Proteomes" id="UP000183317"/>
    </source>
</evidence>
<gene>
    <name evidence="1" type="ORF">A3J13_01195</name>
</gene>
<dbReference type="Proteomes" id="UP000183317">
    <property type="component" value="Unassembled WGS sequence"/>
</dbReference>
<name>A0A1F5MGW5_9BACT</name>
<comment type="caution">
    <text evidence="1">The sequence shown here is derived from an EMBL/GenBank/DDBJ whole genome shotgun (WGS) entry which is preliminary data.</text>
</comment>